<accession>A0A3R6ED72</accession>
<evidence type="ECO:0000313" key="3">
    <source>
        <dbReference type="Proteomes" id="UP000283732"/>
    </source>
</evidence>
<organism evidence="2 3">
    <name type="scientific">Parabacteroides merdae</name>
    <dbReference type="NCBI Taxonomy" id="46503"/>
    <lineage>
        <taxon>Bacteria</taxon>
        <taxon>Pseudomonadati</taxon>
        <taxon>Bacteroidota</taxon>
        <taxon>Bacteroidia</taxon>
        <taxon>Bacteroidales</taxon>
        <taxon>Tannerellaceae</taxon>
        <taxon>Parabacteroides</taxon>
    </lineage>
</organism>
<proteinExistence type="predicted"/>
<evidence type="ECO:0000313" key="2">
    <source>
        <dbReference type="EMBL" id="RHH80653.1"/>
    </source>
</evidence>
<name>A0A3R6ED72_9BACT</name>
<protein>
    <submittedName>
        <fullName evidence="2">Nucleoside hydrolase</fullName>
    </submittedName>
</protein>
<dbReference type="InterPro" id="IPR036452">
    <property type="entry name" value="Ribo_hydro-like"/>
</dbReference>
<keyword evidence="2" id="KW-0378">Hydrolase</keyword>
<dbReference type="Proteomes" id="UP000283732">
    <property type="component" value="Unassembled WGS sequence"/>
</dbReference>
<dbReference type="Gene3D" id="3.90.245.10">
    <property type="entry name" value="Ribonucleoside hydrolase-like"/>
    <property type="match status" value="1"/>
</dbReference>
<dbReference type="EMBL" id="QRKC01000001">
    <property type="protein sequence ID" value="RHH80653.1"/>
    <property type="molecule type" value="Genomic_DNA"/>
</dbReference>
<comment type="caution">
    <text evidence="2">The sequence shown here is derived from an EMBL/GenBank/DDBJ whole genome shotgun (WGS) entry which is preliminary data.</text>
</comment>
<dbReference type="GO" id="GO:0016799">
    <property type="term" value="F:hydrolase activity, hydrolyzing N-glycosyl compounds"/>
    <property type="evidence" value="ECO:0007669"/>
    <property type="project" value="InterPro"/>
</dbReference>
<dbReference type="Pfam" id="PF01156">
    <property type="entry name" value="IU_nuc_hydro"/>
    <property type="match status" value="1"/>
</dbReference>
<dbReference type="InterPro" id="IPR001910">
    <property type="entry name" value="Inosine/uridine_hydrolase_dom"/>
</dbReference>
<dbReference type="AlphaFoldDB" id="A0A3R6ED72"/>
<evidence type="ECO:0000259" key="1">
    <source>
        <dbReference type="Pfam" id="PF01156"/>
    </source>
</evidence>
<dbReference type="SUPFAM" id="SSF53590">
    <property type="entry name" value="Nucleoside hydrolase"/>
    <property type="match status" value="1"/>
</dbReference>
<reference evidence="2 3" key="1">
    <citation type="submission" date="2018-08" db="EMBL/GenBank/DDBJ databases">
        <title>A genome reference for cultivated species of the human gut microbiota.</title>
        <authorList>
            <person name="Zou Y."/>
            <person name="Xue W."/>
            <person name="Luo G."/>
        </authorList>
    </citation>
    <scope>NUCLEOTIDE SEQUENCE [LARGE SCALE GENOMIC DNA]</scope>
    <source>
        <strain evidence="2 3">AM16-50</strain>
    </source>
</reference>
<feature type="domain" description="Inosine/uridine-preferring nucleoside hydrolase" evidence="1">
    <location>
        <begin position="65"/>
        <end position="310"/>
    </location>
</feature>
<sequence>MYFARFRETSWPVYQIRKIFHRMKVMAINNRKMKYPGVYAWILLFLVLNMYSVFALERKSACVKIIFDTDMLTDCDDTAALGILHKLADAGETEILATMVTSSYPMSAPVVDVINTYYNRPDIPIGVPKKGYGVYRDNSSFLDSVAAEFPHRLKSNSEAPDAVTLYRKILSGQEDSSVVILTVGYMSNLALLLKSAPDRYSALNGMELIRKKVKVWVCMGGNFPVDDASDNVNFTRDPESAVYAITHWPGKIVFAGREIGHTIFVGDRLKDTPIDNPVRRAYQLHRERAKAEHWNHHTADPTAVLLAVRGILNYWDLSECGYIDIKNNCSFVWQDHFEGNQRYIIQKVDRGRLGRILEDLMVIPPDKH</sequence>
<gene>
    <name evidence="2" type="ORF">DW191_06160</name>
</gene>
<dbReference type="PANTHER" id="PTHR43264:SF1">
    <property type="entry name" value="INOSINE_URIDINE-PREFERRING NUCLEOSIDE HYDROLASE DOMAIN-CONTAINING PROTEIN"/>
    <property type="match status" value="1"/>
</dbReference>
<dbReference type="PANTHER" id="PTHR43264">
    <property type="match status" value="1"/>
</dbReference>